<name>A0A094JE02_9GAMM</name>
<feature type="compositionally biased region" description="Basic and acidic residues" evidence="1">
    <location>
        <begin position="457"/>
        <end position="468"/>
    </location>
</feature>
<keyword evidence="3" id="KW-1185">Reference proteome</keyword>
<organism evidence="2 3">
    <name type="scientific">Pseudidiomarina salinarum</name>
    <dbReference type="NCBI Taxonomy" id="435908"/>
    <lineage>
        <taxon>Bacteria</taxon>
        <taxon>Pseudomonadati</taxon>
        <taxon>Pseudomonadota</taxon>
        <taxon>Gammaproteobacteria</taxon>
        <taxon>Alteromonadales</taxon>
        <taxon>Idiomarinaceae</taxon>
        <taxon>Pseudidiomarina</taxon>
    </lineage>
</organism>
<evidence type="ECO:0000313" key="3">
    <source>
        <dbReference type="Proteomes" id="UP000054363"/>
    </source>
</evidence>
<sequence length="601" mass="68479">MEPRFLNASTVIESLRDNGYTNTAYALAEIIDNSIQANASRVEIGFIEEKLGGTPSRSTYNVSEITVWDNGKGMSPSELRQAMQFGGSTHKLDPDGMGKFGMGLPNSSISQCRRVDVWSWTEKSLPHHTYLDIDEMKDGLLEVVPEPSQKNIPQIYQTSFFQQLPKSGTLVIWSKLDRLNWKTGHSNFKHCEHLVGRMYRQYLSNERVKIDSITYRKSGPESIEEYKREPFSSNDPMYLLKNTSLPSLPGKYKGEAFFELLDEEEVPIEFFAVDEKLVKGTVVIRTSIVKSSIAKYILEHQKGNKRLGQTVWGKDCAKNIGVSVMRAGRELVLRDSFLNSELRRYKGRYLGIEVQFPPALDAIFGVTNNKQDAVKFVPYEIAELSDQAGFESEQEYLDDLKENNDPLLCTLEVVKAIKRQVKHAEEKLKLVAVDRNDYDPDSDAPYSAGQRATRGSQVREERGDRARDNSMPNETELEELLKQEGMTEEEAQKKAESALSSGERYLIETAPKDSDAFFDVSTRKGMTLVLFNSNHIFYRRFISQLPEEQLVVMQTVIAGFARVMNETSDDRRLTYLNTIRRDWGKVITDFLDDSDTDDEIF</sequence>
<dbReference type="EMBL" id="JPER01000003">
    <property type="protein sequence ID" value="KFZ30776.1"/>
    <property type="molecule type" value="Genomic_DNA"/>
</dbReference>
<evidence type="ECO:0008006" key="4">
    <source>
        <dbReference type="Google" id="ProtNLM"/>
    </source>
</evidence>
<protein>
    <recommendedName>
        <fullName evidence="4">ATP-binding protein</fullName>
    </recommendedName>
</protein>
<dbReference type="OrthoDB" id="9813438at2"/>
<dbReference type="eggNOG" id="COG0323">
    <property type="taxonomic scope" value="Bacteria"/>
</dbReference>
<dbReference type="RefSeq" id="WP_034775271.1">
    <property type="nucleotide sequence ID" value="NZ_JPER01000003.1"/>
</dbReference>
<dbReference type="Proteomes" id="UP000054363">
    <property type="component" value="Unassembled WGS sequence"/>
</dbReference>
<dbReference type="STRING" id="435908.IDSA_06700"/>
<dbReference type="InterPro" id="IPR036890">
    <property type="entry name" value="HATPase_C_sf"/>
</dbReference>
<gene>
    <name evidence="2" type="ORF">IDSA_06700</name>
</gene>
<accession>A0A094JE02</accession>
<dbReference type="Gene3D" id="3.30.565.10">
    <property type="entry name" value="Histidine kinase-like ATPase, C-terminal domain"/>
    <property type="match status" value="1"/>
</dbReference>
<evidence type="ECO:0000313" key="2">
    <source>
        <dbReference type="EMBL" id="KFZ30776.1"/>
    </source>
</evidence>
<dbReference type="AlphaFoldDB" id="A0A094JE02"/>
<evidence type="ECO:0000256" key="1">
    <source>
        <dbReference type="SAM" id="MobiDB-lite"/>
    </source>
</evidence>
<proteinExistence type="predicted"/>
<dbReference type="SUPFAM" id="SSF55874">
    <property type="entry name" value="ATPase domain of HSP90 chaperone/DNA topoisomerase II/histidine kinase"/>
    <property type="match status" value="1"/>
</dbReference>
<feature type="region of interest" description="Disordered" evidence="1">
    <location>
        <begin position="439"/>
        <end position="475"/>
    </location>
</feature>
<dbReference type="Pfam" id="PF13589">
    <property type="entry name" value="HATPase_c_3"/>
    <property type="match status" value="1"/>
</dbReference>
<reference evidence="2 3" key="1">
    <citation type="submission" date="2014-06" db="EMBL/GenBank/DDBJ databases">
        <title>The draft genome sequence of Idiomarina salinarum ISL-52.</title>
        <authorList>
            <person name="Du J."/>
            <person name="Shao Z."/>
        </authorList>
    </citation>
    <scope>NUCLEOTIDE SEQUENCE [LARGE SCALE GENOMIC DNA]</scope>
    <source>
        <strain evidence="2 3">ISL-52</strain>
    </source>
</reference>
<comment type="caution">
    <text evidence="2">The sequence shown here is derived from an EMBL/GenBank/DDBJ whole genome shotgun (WGS) entry which is preliminary data.</text>
</comment>